<gene>
    <name evidence="4" type="ORF">GCM10011489_23410</name>
</gene>
<dbReference type="PANTHER" id="PTHR12358:SF106">
    <property type="entry name" value="LIPID KINASE YEGS"/>
    <property type="match status" value="1"/>
</dbReference>
<evidence type="ECO:0000313" key="5">
    <source>
        <dbReference type="Proteomes" id="UP000621454"/>
    </source>
</evidence>
<accession>A0A916T7J1</accession>
<comment type="caution">
    <text evidence="4">The sequence shown here is derived from an EMBL/GenBank/DDBJ whole genome shotgun (WGS) entry which is preliminary data.</text>
</comment>
<comment type="similarity">
    <text evidence="2">Belongs to the diacylglycerol/lipid kinase family.</text>
</comment>
<sequence>MFIVNPFATSTTPEGRDAMVNMLGGHVEVTVEHTTHRGHAGELGASARDGGFDAVIVNGGDGTVNEVVNGLIGRPACWAPTTRRPPALGVIPGGSANVFARALGIDPDPLRATAQLIDLLEASSTRRIGLGHADDRWFLFNAGMGVDARVVRAMEEYRRAGHRASDGLYLRATVRGFLAEAKREPALTVTADDLEPLEDVYFAFVSNTSPWTYLGSRPIEVNPGTTFDGGLGVFASTSMNVMGNLPLITRLLMNRSPHARHVLRADDVSDIRVVADRPVDVQMDGDYLGVRSALHFGCRSDVLDVVAPRS</sequence>
<reference evidence="4" key="1">
    <citation type="journal article" date="2014" name="Int. J. Syst. Evol. Microbiol.">
        <title>Complete genome sequence of Corynebacterium casei LMG S-19264T (=DSM 44701T), isolated from a smear-ripened cheese.</title>
        <authorList>
            <consortium name="US DOE Joint Genome Institute (JGI-PGF)"/>
            <person name="Walter F."/>
            <person name="Albersmeier A."/>
            <person name="Kalinowski J."/>
            <person name="Ruckert C."/>
        </authorList>
    </citation>
    <scope>NUCLEOTIDE SEQUENCE</scope>
    <source>
        <strain evidence="4">CGMCC 1.12827</strain>
    </source>
</reference>
<name>A0A916T7J1_9ACTN</name>
<dbReference type="Gene3D" id="2.60.200.40">
    <property type="match status" value="1"/>
</dbReference>
<dbReference type="SMART" id="SM00046">
    <property type="entry name" value="DAGKc"/>
    <property type="match status" value="1"/>
</dbReference>
<keyword evidence="5" id="KW-1185">Reference proteome</keyword>
<dbReference type="GO" id="GO:0004143">
    <property type="term" value="F:ATP-dependent diacylglycerol kinase activity"/>
    <property type="evidence" value="ECO:0007669"/>
    <property type="project" value="TreeGrafter"/>
</dbReference>
<dbReference type="Pfam" id="PF00781">
    <property type="entry name" value="DAGK_cat"/>
    <property type="match status" value="1"/>
</dbReference>
<dbReference type="EMBL" id="BMGC01000015">
    <property type="protein sequence ID" value="GGB34640.1"/>
    <property type="molecule type" value="Genomic_DNA"/>
</dbReference>
<evidence type="ECO:0000256" key="1">
    <source>
        <dbReference type="ARBA" id="ARBA00001946"/>
    </source>
</evidence>
<reference evidence="4" key="2">
    <citation type="submission" date="2020-09" db="EMBL/GenBank/DDBJ databases">
        <authorList>
            <person name="Sun Q."/>
            <person name="Zhou Y."/>
        </authorList>
    </citation>
    <scope>NUCLEOTIDE SEQUENCE</scope>
    <source>
        <strain evidence="4">CGMCC 1.12827</strain>
    </source>
</reference>
<evidence type="ECO:0000313" key="4">
    <source>
        <dbReference type="EMBL" id="GGB34640.1"/>
    </source>
</evidence>
<dbReference type="Proteomes" id="UP000621454">
    <property type="component" value="Unassembled WGS sequence"/>
</dbReference>
<dbReference type="PANTHER" id="PTHR12358">
    <property type="entry name" value="SPHINGOSINE KINASE"/>
    <property type="match status" value="1"/>
</dbReference>
<dbReference type="RefSeq" id="WP_188586794.1">
    <property type="nucleotide sequence ID" value="NZ_BMGC01000015.1"/>
</dbReference>
<evidence type="ECO:0000256" key="2">
    <source>
        <dbReference type="ARBA" id="ARBA00005983"/>
    </source>
</evidence>
<feature type="domain" description="DAGKc" evidence="3">
    <location>
        <begin position="1"/>
        <end position="137"/>
    </location>
</feature>
<dbReference type="InterPro" id="IPR050187">
    <property type="entry name" value="Lipid_Phosphate_FormReg"/>
</dbReference>
<dbReference type="InterPro" id="IPR016064">
    <property type="entry name" value="NAD/diacylglycerol_kinase_sf"/>
</dbReference>
<evidence type="ECO:0000259" key="3">
    <source>
        <dbReference type="PROSITE" id="PS50146"/>
    </source>
</evidence>
<comment type="cofactor">
    <cofactor evidence="1">
        <name>Mg(2+)</name>
        <dbReference type="ChEBI" id="CHEBI:18420"/>
    </cofactor>
</comment>
<dbReference type="GO" id="GO:0005886">
    <property type="term" value="C:plasma membrane"/>
    <property type="evidence" value="ECO:0007669"/>
    <property type="project" value="TreeGrafter"/>
</dbReference>
<dbReference type="PROSITE" id="PS50146">
    <property type="entry name" value="DAGK"/>
    <property type="match status" value="1"/>
</dbReference>
<dbReference type="Gene3D" id="3.40.50.10330">
    <property type="entry name" value="Probable inorganic polyphosphate/atp-NAD kinase, domain 1"/>
    <property type="match status" value="1"/>
</dbReference>
<dbReference type="InterPro" id="IPR017438">
    <property type="entry name" value="ATP-NAD_kinase_N"/>
</dbReference>
<proteinExistence type="inferred from homology"/>
<dbReference type="SUPFAM" id="SSF111331">
    <property type="entry name" value="NAD kinase/diacylglycerol kinase-like"/>
    <property type="match status" value="1"/>
</dbReference>
<dbReference type="AlphaFoldDB" id="A0A916T7J1"/>
<protein>
    <recommendedName>
        <fullName evidence="3">DAGKc domain-containing protein</fullName>
    </recommendedName>
</protein>
<dbReference type="InterPro" id="IPR001206">
    <property type="entry name" value="Diacylglycerol_kinase_cat_dom"/>
</dbReference>
<organism evidence="4 5">
    <name type="scientific">Gordonia jinhuaensis</name>
    <dbReference type="NCBI Taxonomy" id="1517702"/>
    <lineage>
        <taxon>Bacteria</taxon>
        <taxon>Bacillati</taxon>
        <taxon>Actinomycetota</taxon>
        <taxon>Actinomycetes</taxon>
        <taxon>Mycobacteriales</taxon>
        <taxon>Gordoniaceae</taxon>
        <taxon>Gordonia</taxon>
    </lineage>
</organism>